<keyword evidence="10 15" id="KW-0805">Transcription regulation</keyword>
<dbReference type="Gene3D" id="1.10.260.170">
    <property type="match status" value="1"/>
</dbReference>
<feature type="binding site" evidence="16">
    <location>
        <begin position="325"/>
        <end position="334"/>
    </location>
    <ligand>
        <name>S-adenosyl-L-methionine</name>
        <dbReference type="ChEBI" id="CHEBI:59789"/>
    </ligand>
</feature>
<dbReference type="AlphaFoldDB" id="A0A2D3UZS8"/>
<dbReference type="InterPro" id="IPR030445">
    <property type="entry name" value="H3-K79_meTrfase"/>
</dbReference>
<dbReference type="OrthoDB" id="443402at2759"/>
<dbReference type="GO" id="GO:0042393">
    <property type="term" value="F:histone binding"/>
    <property type="evidence" value="ECO:0007669"/>
    <property type="project" value="InterPro"/>
</dbReference>
<keyword evidence="12 15" id="KW-0539">Nucleus</keyword>
<evidence type="ECO:0000256" key="1">
    <source>
        <dbReference type="ARBA" id="ARBA00003482"/>
    </source>
</evidence>
<accession>A0A2D3UZS8</accession>
<comment type="subcellular location">
    <subcellularLocation>
        <location evidence="2 15">Nucleus</location>
    </subcellularLocation>
</comment>
<keyword evidence="6 15" id="KW-0808">Transferase</keyword>
<dbReference type="GO" id="GO:0006281">
    <property type="term" value="P:DNA repair"/>
    <property type="evidence" value="ECO:0007669"/>
    <property type="project" value="InterPro"/>
</dbReference>
<dbReference type="EC" id="2.1.1.360" evidence="3 15"/>
<dbReference type="GO" id="GO:0000786">
    <property type="term" value="C:nucleosome"/>
    <property type="evidence" value="ECO:0007669"/>
    <property type="project" value="InterPro"/>
</dbReference>
<dbReference type="InterPro" id="IPR021162">
    <property type="entry name" value="Dot1"/>
</dbReference>
<evidence type="ECO:0000256" key="3">
    <source>
        <dbReference type="ARBA" id="ARBA00012190"/>
    </source>
</evidence>
<dbReference type="FunFam" id="3.40.50.150:FF:000033">
    <property type="entry name" value="Histone-lysine N-methyltransferase, H3 lysine-79 specific"/>
    <property type="match status" value="1"/>
</dbReference>
<keyword evidence="20" id="KW-1185">Reference proteome</keyword>
<dbReference type="Proteomes" id="UP000225277">
    <property type="component" value="Unassembled WGS sequence"/>
</dbReference>
<dbReference type="SUPFAM" id="SSF53335">
    <property type="entry name" value="S-adenosyl-L-methionine-dependent methyltransferases"/>
    <property type="match status" value="1"/>
</dbReference>
<dbReference type="GO" id="GO:0000077">
    <property type="term" value="P:DNA damage checkpoint signaling"/>
    <property type="evidence" value="ECO:0007669"/>
    <property type="project" value="InterPro"/>
</dbReference>
<feature type="binding site" evidence="16">
    <location>
        <position position="351"/>
    </location>
    <ligand>
        <name>S-adenosyl-L-methionine</name>
        <dbReference type="ChEBI" id="CHEBI:59789"/>
    </ligand>
</feature>
<dbReference type="PROSITE" id="PS51569">
    <property type="entry name" value="DOT1"/>
    <property type="match status" value="1"/>
</dbReference>
<evidence type="ECO:0000256" key="17">
    <source>
        <dbReference type="SAM" id="MobiDB-lite"/>
    </source>
</evidence>
<evidence type="ECO:0000313" key="19">
    <source>
        <dbReference type="EMBL" id="CZT18740.1"/>
    </source>
</evidence>
<evidence type="ECO:0000256" key="11">
    <source>
        <dbReference type="ARBA" id="ARBA00023163"/>
    </source>
</evidence>
<dbReference type="STRING" id="112498.A0A2D3UZS8"/>
<keyword evidence="7 15" id="KW-0949">S-adenosyl-L-methionine</keyword>
<evidence type="ECO:0000256" key="6">
    <source>
        <dbReference type="ARBA" id="ARBA00022679"/>
    </source>
</evidence>
<evidence type="ECO:0000256" key="15">
    <source>
        <dbReference type="PIRNR" id="PIRNR017570"/>
    </source>
</evidence>
<comment type="catalytic activity">
    <reaction evidence="14 15">
        <text>L-lysyl(79)-[histone H3] + 3 S-adenosyl-L-methionine = N(6),N(6),N(6)-trimethyl-L-lysyl(79)-[histone H3] + 3 S-adenosyl-L-homocysteine + 3 H(+)</text>
        <dbReference type="Rhea" id="RHEA:60328"/>
        <dbReference type="Rhea" id="RHEA-COMP:15549"/>
        <dbReference type="Rhea" id="RHEA-COMP:15552"/>
        <dbReference type="ChEBI" id="CHEBI:15378"/>
        <dbReference type="ChEBI" id="CHEBI:29969"/>
        <dbReference type="ChEBI" id="CHEBI:57856"/>
        <dbReference type="ChEBI" id="CHEBI:59789"/>
        <dbReference type="ChEBI" id="CHEBI:61961"/>
        <dbReference type="EC" id="2.1.1.360"/>
    </reaction>
</comment>
<dbReference type="InterPro" id="IPR025789">
    <property type="entry name" value="DOT1_dom"/>
</dbReference>
<feature type="compositionally biased region" description="Polar residues" evidence="17">
    <location>
        <begin position="1"/>
        <end position="12"/>
    </location>
</feature>
<dbReference type="Gene3D" id="3.40.50.150">
    <property type="entry name" value="Vaccinia Virus protein VP39"/>
    <property type="match status" value="1"/>
</dbReference>
<dbReference type="PANTHER" id="PTHR21451">
    <property type="entry name" value="HISTONE H3 METHYLTRANSFERASE"/>
    <property type="match status" value="1"/>
</dbReference>
<dbReference type="GO" id="GO:0031509">
    <property type="term" value="P:subtelomeric heterochromatin formation"/>
    <property type="evidence" value="ECO:0007669"/>
    <property type="project" value="InterPro"/>
</dbReference>
<evidence type="ECO:0000256" key="9">
    <source>
        <dbReference type="ARBA" id="ARBA00022853"/>
    </source>
</evidence>
<evidence type="ECO:0000256" key="2">
    <source>
        <dbReference type="ARBA" id="ARBA00004123"/>
    </source>
</evidence>
<dbReference type="GeneID" id="35599758"/>
<evidence type="ECO:0000256" key="10">
    <source>
        <dbReference type="ARBA" id="ARBA00023015"/>
    </source>
</evidence>
<feature type="compositionally biased region" description="Polar residues" evidence="17">
    <location>
        <begin position="48"/>
        <end position="59"/>
    </location>
</feature>
<comment type="function">
    <text evidence="1 15">Histone methyltransferase that specifically trimethylates histone H3 to form H3K79me3. This methylation is required for telomere silencing and for the pachytene checkpoint during the meiotic cell cycle by allowing the recruitment of RAD9 to double strand breaks. Nucleosomes are preferred as substrate compared to free histone.</text>
</comment>
<dbReference type="RefSeq" id="XP_023625630.1">
    <property type="nucleotide sequence ID" value="XM_023769862.1"/>
</dbReference>
<protein>
    <recommendedName>
        <fullName evidence="4 15">Histone-lysine N-methyltransferase, H3 lysine-79 specific</fullName>
        <ecNumber evidence="3 15">2.1.1.360</ecNumber>
    </recommendedName>
    <alternativeName>
        <fullName evidence="13 15">Histone H3-K79 methyltransferase</fullName>
    </alternativeName>
</protein>
<dbReference type="PANTHER" id="PTHR21451:SF0">
    <property type="entry name" value="HISTONE-LYSINE N-METHYLTRANSFERASE, H3 LYSINE-79 SPECIFIC"/>
    <property type="match status" value="1"/>
</dbReference>
<dbReference type="PIRSF" id="PIRSF017570">
    <property type="entry name" value="Histone_H3-K79_MeTrfase"/>
    <property type="match status" value="1"/>
</dbReference>
<keyword evidence="8" id="KW-0677">Repeat</keyword>
<dbReference type="GO" id="GO:0140956">
    <property type="term" value="F:histone H3K79 trimethyltransferase activity"/>
    <property type="evidence" value="ECO:0007669"/>
    <property type="project" value="UniProtKB-EC"/>
</dbReference>
<evidence type="ECO:0000256" key="4">
    <source>
        <dbReference type="ARBA" id="ARBA00020987"/>
    </source>
</evidence>
<keyword evidence="5 15" id="KW-0489">Methyltransferase</keyword>
<reference evidence="19 20" key="1">
    <citation type="submission" date="2016-03" db="EMBL/GenBank/DDBJ databases">
        <authorList>
            <person name="Ploux O."/>
        </authorList>
    </citation>
    <scope>NUCLEOTIDE SEQUENCE [LARGE SCALE GENOMIC DNA]</scope>
    <source>
        <strain evidence="19 20">URUG2</strain>
    </source>
</reference>
<feature type="binding site" evidence="16">
    <location>
        <begin position="302"/>
        <end position="305"/>
    </location>
    <ligand>
        <name>S-adenosyl-L-methionine</name>
        <dbReference type="ChEBI" id="CHEBI:59789"/>
    </ligand>
</feature>
<evidence type="ECO:0000256" key="7">
    <source>
        <dbReference type="ARBA" id="ARBA00022691"/>
    </source>
</evidence>
<evidence type="ECO:0000256" key="8">
    <source>
        <dbReference type="ARBA" id="ARBA00022737"/>
    </source>
</evidence>
<dbReference type="InterPro" id="IPR029063">
    <property type="entry name" value="SAM-dependent_MTases_sf"/>
</dbReference>
<evidence type="ECO:0000256" key="5">
    <source>
        <dbReference type="ARBA" id="ARBA00022603"/>
    </source>
</evidence>
<keyword evidence="11 15" id="KW-0804">Transcription</keyword>
<dbReference type="GO" id="GO:0032259">
    <property type="term" value="P:methylation"/>
    <property type="evidence" value="ECO:0007669"/>
    <property type="project" value="UniProtKB-KW"/>
</dbReference>
<gene>
    <name evidence="19" type="ORF">RCC_04584</name>
</gene>
<comment type="similarity">
    <text evidence="15">Belongs to the class I-like SAM-binding methyltransferase superfamily. DOT1 family.</text>
</comment>
<feature type="binding site" evidence="16">
    <location>
        <begin position="387"/>
        <end position="388"/>
    </location>
    <ligand>
        <name>S-adenosyl-L-methionine</name>
        <dbReference type="ChEBI" id="CHEBI:59789"/>
    </ligand>
</feature>
<evidence type="ECO:0000256" key="13">
    <source>
        <dbReference type="ARBA" id="ARBA00029821"/>
    </source>
</evidence>
<dbReference type="Pfam" id="PF08123">
    <property type="entry name" value="DOT1"/>
    <property type="match status" value="1"/>
</dbReference>
<keyword evidence="9 15" id="KW-0156">Chromatin regulator</keyword>
<dbReference type="GO" id="GO:0005634">
    <property type="term" value="C:nucleus"/>
    <property type="evidence" value="ECO:0007669"/>
    <property type="project" value="UniProtKB-SubCell"/>
</dbReference>
<evidence type="ECO:0000256" key="12">
    <source>
        <dbReference type="ARBA" id="ARBA00023242"/>
    </source>
</evidence>
<feature type="region of interest" description="Disordered" evidence="17">
    <location>
        <begin position="1"/>
        <end position="115"/>
    </location>
</feature>
<evidence type="ECO:0000256" key="16">
    <source>
        <dbReference type="PIRSR" id="PIRSR017570-1"/>
    </source>
</evidence>
<dbReference type="EMBL" id="FJUY01000006">
    <property type="protein sequence ID" value="CZT18740.1"/>
    <property type="molecule type" value="Genomic_DNA"/>
</dbReference>
<evidence type="ECO:0000259" key="18">
    <source>
        <dbReference type="PROSITE" id="PS51569"/>
    </source>
</evidence>
<evidence type="ECO:0000313" key="20">
    <source>
        <dbReference type="Proteomes" id="UP000225277"/>
    </source>
</evidence>
<dbReference type="GO" id="GO:0000781">
    <property type="term" value="C:chromosome, telomeric region"/>
    <property type="evidence" value="ECO:0007669"/>
    <property type="project" value="GOC"/>
</dbReference>
<sequence length="498" mass="56341">MNFSRSKSTTAKQPVIRKKTIQVPITTVAAPSQKAPARPHDPDRWKPTGTTSKKPTNPAQRALSAARGVKRKKSVTPQRALFSSDDEEDGSSDIGGSDSDASRKRIKSSVSSVDDNAPRRNLVCMKAFGESGKVDIVHGAHATSGVYAKKFKNPWNDDEFESTELQYPSRSQREKFELKFPKNEHEDYKPWDDITETVKMICTRYLPEDLSEKWSHDETGYDRRFNRAWIHQDVDEFVSIVKDFNEMLSKLLDDGTVQKELRETRSLDLEWVKRILDQIYARTVSPKVETLKKYLNGTDNVYGELFPPLCSDIFRKTKLNHEQVFLDLGSGVGNVVLQAALEIGCESWGIEMMPNPCDLADLQAKEFPARSRLWGLSVGKVHLRRGDFTTDRDIGKVLQRADVVLVNNQAFTPELNATLADMFLDLKEGCKVVSLKPFVPAGHKIQARNVGSVANVLVQEKFEYFSHCVSWGASHGDWYVATKDSRPLKAFMKQNRIR</sequence>
<dbReference type="CDD" id="cd02440">
    <property type="entry name" value="AdoMet_MTases"/>
    <property type="match status" value="1"/>
</dbReference>
<name>A0A2D3UZS8_9PEZI</name>
<organism evidence="19 20">
    <name type="scientific">Ramularia collo-cygni</name>
    <dbReference type="NCBI Taxonomy" id="112498"/>
    <lineage>
        <taxon>Eukaryota</taxon>
        <taxon>Fungi</taxon>
        <taxon>Dikarya</taxon>
        <taxon>Ascomycota</taxon>
        <taxon>Pezizomycotina</taxon>
        <taxon>Dothideomycetes</taxon>
        <taxon>Dothideomycetidae</taxon>
        <taxon>Mycosphaerellales</taxon>
        <taxon>Mycosphaerellaceae</taxon>
        <taxon>Ramularia</taxon>
    </lineage>
</organism>
<feature type="domain" description="DOT1" evidence="18">
    <location>
        <begin position="174"/>
        <end position="496"/>
    </location>
</feature>
<proteinExistence type="inferred from homology"/>
<evidence type="ECO:0000256" key="14">
    <source>
        <dbReference type="ARBA" id="ARBA00047770"/>
    </source>
</evidence>